<gene>
    <name evidence="1" type="ORF">VB264_15175</name>
</gene>
<dbReference type="PROSITE" id="PS51257">
    <property type="entry name" value="PROKAR_LIPOPROTEIN"/>
    <property type="match status" value="1"/>
</dbReference>
<proteinExistence type="predicted"/>
<comment type="caution">
    <text evidence="1">The sequence shown here is derived from an EMBL/GenBank/DDBJ whole genome shotgun (WGS) entry which is preliminary data.</text>
</comment>
<protein>
    <submittedName>
        <fullName evidence="1">Uncharacterized protein</fullName>
    </submittedName>
</protein>
<dbReference type="RefSeq" id="WP_323250646.1">
    <property type="nucleotide sequence ID" value="NZ_JAYFUL010000025.1"/>
</dbReference>
<evidence type="ECO:0000313" key="2">
    <source>
        <dbReference type="Proteomes" id="UP001304671"/>
    </source>
</evidence>
<evidence type="ECO:0000313" key="1">
    <source>
        <dbReference type="EMBL" id="MEA5259137.1"/>
    </source>
</evidence>
<accession>A0ABU5QPW9</accession>
<dbReference type="Proteomes" id="UP001304671">
    <property type="component" value="Unassembled WGS sequence"/>
</dbReference>
<reference evidence="1 2" key="1">
    <citation type="submission" date="2023-12" db="EMBL/GenBank/DDBJ databases">
        <title>Novel species of the genus Arcicella isolated from rivers.</title>
        <authorList>
            <person name="Lu H."/>
        </authorList>
    </citation>
    <scope>NUCLEOTIDE SEQUENCE [LARGE SCALE GENOMIC DNA]</scope>
    <source>
        <strain evidence="1 2">LMG 21963</strain>
    </source>
</reference>
<sequence length="170" mass="20338">MRANFTTILIIAIISCTMKSCVSSKKYNFQILEKKRFYENFKRSQIEVRELRAKNLTITEEYLKQDEKRKFELKAIEEMQKAYKQDSLISQKLLSDADNKIKELMYLKMELTAHSTHSENQISELNMYIKKQNSTMNLLTKKLVNERRSKKELMIFIKEKLKEKNLLKLN</sequence>
<keyword evidence="2" id="KW-1185">Reference proteome</keyword>
<dbReference type="EMBL" id="JAYFUL010000025">
    <property type="protein sequence ID" value="MEA5259137.1"/>
    <property type="molecule type" value="Genomic_DNA"/>
</dbReference>
<organism evidence="1 2">
    <name type="scientific">Arcicella aquatica</name>
    <dbReference type="NCBI Taxonomy" id="217141"/>
    <lineage>
        <taxon>Bacteria</taxon>
        <taxon>Pseudomonadati</taxon>
        <taxon>Bacteroidota</taxon>
        <taxon>Cytophagia</taxon>
        <taxon>Cytophagales</taxon>
        <taxon>Flectobacillaceae</taxon>
        <taxon>Arcicella</taxon>
    </lineage>
</organism>
<name>A0ABU5QPW9_9BACT</name>